<dbReference type="PRINTS" id="PR00364">
    <property type="entry name" value="DISEASERSIST"/>
</dbReference>
<dbReference type="Gene3D" id="3.40.50.300">
    <property type="entry name" value="P-loop containing nucleotide triphosphate hydrolases"/>
    <property type="match status" value="1"/>
</dbReference>
<feature type="domain" description="NB-ARC" evidence="2">
    <location>
        <begin position="35"/>
        <end position="203"/>
    </location>
</feature>
<dbReference type="Proteomes" id="UP001515500">
    <property type="component" value="Unplaced"/>
</dbReference>
<dbReference type="GO" id="GO:0043531">
    <property type="term" value="F:ADP binding"/>
    <property type="evidence" value="ECO:0007669"/>
    <property type="project" value="InterPro"/>
</dbReference>
<name>A0AB40ASX8_DIOCR</name>
<accession>A0AB40ASX8</accession>
<proteinExistence type="predicted"/>
<keyword evidence="3" id="KW-1185">Reference proteome</keyword>
<evidence type="ECO:0000256" key="1">
    <source>
        <dbReference type="ARBA" id="ARBA00022821"/>
    </source>
</evidence>
<dbReference type="InterPro" id="IPR002182">
    <property type="entry name" value="NB-ARC"/>
</dbReference>
<dbReference type="InterPro" id="IPR027417">
    <property type="entry name" value="P-loop_NTPase"/>
</dbReference>
<dbReference type="RefSeq" id="XP_039117909.1">
    <property type="nucleotide sequence ID" value="XM_039261975.1"/>
</dbReference>
<dbReference type="GO" id="GO:0006952">
    <property type="term" value="P:defense response"/>
    <property type="evidence" value="ECO:0007669"/>
    <property type="project" value="UniProtKB-KW"/>
</dbReference>
<organism evidence="3 4">
    <name type="scientific">Dioscorea cayennensis subsp. rotundata</name>
    <name type="common">White Guinea yam</name>
    <name type="synonym">Dioscorea rotundata</name>
    <dbReference type="NCBI Taxonomy" id="55577"/>
    <lineage>
        <taxon>Eukaryota</taxon>
        <taxon>Viridiplantae</taxon>
        <taxon>Streptophyta</taxon>
        <taxon>Embryophyta</taxon>
        <taxon>Tracheophyta</taxon>
        <taxon>Spermatophyta</taxon>
        <taxon>Magnoliopsida</taxon>
        <taxon>Liliopsida</taxon>
        <taxon>Dioscoreales</taxon>
        <taxon>Dioscoreaceae</taxon>
        <taxon>Dioscorea</taxon>
    </lineage>
</organism>
<evidence type="ECO:0000313" key="3">
    <source>
        <dbReference type="Proteomes" id="UP001515500"/>
    </source>
</evidence>
<keyword evidence="1" id="KW-0611">Plant defense</keyword>
<sequence length="298" mass="34369">MNEFNLRVVQNNSISWRNRPQTHSFVRESRAIGRDEDKDKLVQMLIRDTSYEIAVVSIVSMGGMGKTTLAQLVYGDERIKKQFKLRIWVCVSDDFDVPKLAGKIIHTASGENCDHTNIEVLQQRLRKELGQKRYLLVLDDVWNEDFQKWDALRNMLLDGGEGSRILVTTRNEKCSRVMGVQKPYFLSRLSEESSWNLFEQKANFAVGVPKPPKLLEIGQEIVKKCQGLPLAIEVMGCIMHCKSEESEWQAVLENIETWKLQNTQNEIIRELWLSYVDLPTHLKKCFAFCSIFPKGSQS</sequence>
<protein>
    <submittedName>
        <fullName evidence="4">Disease resistance protein RGA3</fullName>
    </submittedName>
</protein>
<dbReference type="Pfam" id="PF00931">
    <property type="entry name" value="NB-ARC"/>
    <property type="match status" value="1"/>
</dbReference>
<dbReference type="PANTHER" id="PTHR36766:SF40">
    <property type="entry name" value="DISEASE RESISTANCE PROTEIN RGA3"/>
    <property type="match status" value="1"/>
</dbReference>
<reference evidence="4" key="1">
    <citation type="submission" date="2025-08" db="UniProtKB">
        <authorList>
            <consortium name="RefSeq"/>
        </authorList>
    </citation>
    <scope>IDENTIFICATION</scope>
</reference>
<dbReference type="SUPFAM" id="SSF52540">
    <property type="entry name" value="P-loop containing nucleoside triphosphate hydrolases"/>
    <property type="match status" value="1"/>
</dbReference>
<dbReference type="AlphaFoldDB" id="A0AB40ASX8"/>
<dbReference type="Gene3D" id="1.10.8.430">
    <property type="entry name" value="Helical domain of apoptotic protease-activating factors"/>
    <property type="match status" value="1"/>
</dbReference>
<dbReference type="GeneID" id="120253700"/>
<gene>
    <name evidence="4" type="primary">LOC120253700</name>
</gene>
<dbReference type="InterPro" id="IPR042197">
    <property type="entry name" value="Apaf_helical"/>
</dbReference>
<evidence type="ECO:0000259" key="2">
    <source>
        <dbReference type="Pfam" id="PF00931"/>
    </source>
</evidence>
<dbReference type="FunFam" id="3.40.50.300:FF:001091">
    <property type="entry name" value="Probable disease resistance protein At1g61300"/>
    <property type="match status" value="1"/>
</dbReference>
<evidence type="ECO:0000313" key="4">
    <source>
        <dbReference type="RefSeq" id="XP_039117909.1"/>
    </source>
</evidence>
<dbReference type="PANTHER" id="PTHR36766">
    <property type="entry name" value="PLANT BROAD-SPECTRUM MILDEW RESISTANCE PROTEIN RPW8"/>
    <property type="match status" value="1"/>
</dbReference>
<dbReference type="FunFam" id="1.10.8.430:FF:000003">
    <property type="entry name" value="Probable disease resistance protein At5g66910"/>
    <property type="match status" value="1"/>
</dbReference>